<dbReference type="OrthoDB" id="194358at2759"/>
<dbReference type="PANTHER" id="PTHR10039:SF16">
    <property type="entry name" value="GPI INOSITOL-DEACYLASE"/>
    <property type="match status" value="1"/>
</dbReference>
<dbReference type="Pfam" id="PF24883">
    <property type="entry name" value="NPHP3_N"/>
    <property type="match status" value="1"/>
</dbReference>
<organism evidence="3 4">
    <name type="scientific">Dactylonectria estremocensis</name>
    <dbReference type="NCBI Taxonomy" id="1079267"/>
    <lineage>
        <taxon>Eukaryota</taxon>
        <taxon>Fungi</taxon>
        <taxon>Dikarya</taxon>
        <taxon>Ascomycota</taxon>
        <taxon>Pezizomycotina</taxon>
        <taxon>Sordariomycetes</taxon>
        <taxon>Hypocreomycetidae</taxon>
        <taxon>Hypocreales</taxon>
        <taxon>Nectriaceae</taxon>
        <taxon>Dactylonectria</taxon>
    </lineage>
</organism>
<evidence type="ECO:0000256" key="1">
    <source>
        <dbReference type="ARBA" id="ARBA00022737"/>
    </source>
</evidence>
<gene>
    <name evidence="3" type="ORF">B0J13DRAFT_323366</name>
</gene>
<dbReference type="InterPro" id="IPR056884">
    <property type="entry name" value="NPHP3-like_N"/>
</dbReference>
<sequence>MDPVSVVNGVIAFTQIADRVIRACNHCIDAVKDAPKDMQMILGETISLRAIIDSLNSVDLHVNTMNLVPSLFAPLGPVEACRRCLSQLEGLIPQEQPQRASQGKRIMTLAELAWPLKQSKARRVMEEISQHKATLLLAMTGDMMHGIKEIQSGVQRLEDKLTETQRQEILRWVECMNPSSLHNSAFRKHERHTCAWFLQTLEWKSWVNSTRSTRLLWIHGIPGSGKTVLASFIIEQLREIYGGNVEVGHAYYYCHFSHNQDEALPFLRWAVGKLCRQAKWIPPQLKTLHDHGCDPTIPELESSLEAVCARFVTVYLIIDAIDESNPRGDLLTVITTIANDNRFHNVRILATSRLYLDIERCLARNSIPLSMSNPFVERDIQVFVRAKLASSHLMKRWSHIWGEIEDLLVTGARGM</sequence>
<evidence type="ECO:0000259" key="2">
    <source>
        <dbReference type="Pfam" id="PF24883"/>
    </source>
</evidence>
<proteinExistence type="predicted"/>
<keyword evidence="4" id="KW-1185">Reference proteome</keyword>
<dbReference type="Proteomes" id="UP000717696">
    <property type="component" value="Unassembled WGS sequence"/>
</dbReference>
<dbReference type="Gene3D" id="3.40.50.300">
    <property type="entry name" value="P-loop containing nucleotide triphosphate hydrolases"/>
    <property type="match status" value="1"/>
</dbReference>
<reference evidence="3" key="1">
    <citation type="journal article" date="2021" name="Nat. Commun.">
        <title>Genetic determinants of endophytism in the Arabidopsis root mycobiome.</title>
        <authorList>
            <person name="Mesny F."/>
            <person name="Miyauchi S."/>
            <person name="Thiergart T."/>
            <person name="Pickel B."/>
            <person name="Atanasova L."/>
            <person name="Karlsson M."/>
            <person name="Huettel B."/>
            <person name="Barry K.W."/>
            <person name="Haridas S."/>
            <person name="Chen C."/>
            <person name="Bauer D."/>
            <person name="Andreopoulos W."/>
            <person name="Pangilinan J."/>
            <person name="LaButti K."/>
            <person name="Riley R."/>
            <person name="Lipzen A."/>
            <person name="Clum A."/>
            <person name="Drula E."/>
            <person name="Henrissat B."/>
            <person name="Kohler A."/>
            <person name="Grigoriev I.V."/>
            <person name="Martin F.M."/>
            <person name="Hacquard S."/>
        </authorList>
    </citation>
    <scope>NUCLEOTIDE SEQUENCE</scope>
    <source>
        <strain evidence="3">MPI-CAGE-AT-0021</strain>
    </source>
</reference>
<dbReference type="EMBL" id="JAGMUU010000009">
    <property type="protein sequence ID" value="KAH7145573.1"/>
    <property type="molecule type" value="Genomic_DNA"/>
</dbReference>
<comment type="caution">
    <text evidence="3">The sequence shown here is derived from an EMBL/GenBank/DDBJ whole genome shotgun (WGS) entry which is preliminary data.</text>
</comment>
<evidence type="ECO:0000313" key="4">
    <source>
        <dbReference type="Proteomes" id="UP000717696"/>
    </source>
</evidence>
<keyword evidence="1" id="KW-0677">Repeat</keyword>
<dbReference type="PANTHER" id="PTHR10039">
    <property type="entry name" value="AMELOGENIN"/>
    <property type="match status" value="1"/>
</dbReference>
<protein>
    <recommendedName>
        <fullName evidence="2">Nephrocystin 3-like N-terminal domain-containing protein</fullName>
    </recommendedName>
</protein>
<dbReference type="AlphaFoldDB" id="A0A9P9EVW3"/>
<dbReference type="SUPFAM" id="SSF52540">
    <property type="entry name" value="P-loop containing nucleoside triphosphate hydrolases"/>
    <property type="match status" value="1"/>
</dbReference>
<accession>A0A9P9EVW3</accession>
<dbReference type="InterPro" id="IPR027417">
    <property type="entry name" value="P-loop_NTPase"/>
</dbReference>
<feature type="domain" description="Nephrocystin 3-like N-terminal" evidence="2">
    <location>
        <begin position="193"/>
        <end position="353"/>
    </location>
</feature>
<name>A0A9P9EVW3_9HYPO</name>
<evidence type="ECO:0000313" key="3">
    <source>
        <dbReference type="EMBL" id="KAH7145573.1"/>
    </source>
</evidence>